<name>A0ABN3MYQ0_9ACTN</name>
<keyword evidence="2 4" id="KW-0238">DNA-binding</keyword>
<gene>
    <name evidence="7" type="ORF">GCM10010406_54550</name>
</gene>
<feature type="DNA-binding region" description="H-T-H motif" evidence="4">
    <location>
        <begin position="68"/>
        <end position="87"/>
    </location>
</feature>
<dbReference type="Pfam" id="PF00440">
    <property type="entry name" value="TetR_N"/>
    <property type="match status" value="1"/>
</dbReference>
<evidence type="ECO:0000313" key="8">
    <source>
        <dbReference type="Proteomes" id="UP001501358"/>
    </source>
</evidence>
<dbReference type="InterPro" id="IPR011075">
    <property type="entry name" value="TetR_C"/>
</dbReference>
<evidence type="ECO:0000256" key="4">
    <source>
        <dbReference type="PROSITE-ProRule" id="PRU00335"/>
    </source>
</evidence>
<dbReference type="InterPro" id="IPR009057">
    <property type="entry name" value="Homeodomain-like_sf"/>
</dbReference>
<keyword evidence="1" id="KW-0805">Transcription regulation</keyword>
<accession>A0ABN3MYQ0</accession>
<dbReference type="InterPro" id="IPR001647">
    <property type="entry name" value="HTH_TetR"/>
</dbReference>
<dbReference type="InterPro" id="IPR050109">
    <property type="entry name" value="HTH-type_TetR-like_transc_reg"/>
</dbReference>
<feature type="region of interest" description="Disordered" evidence="5">
    <location>
        <begin position="1"/>
        <end position="45"/>
    </location>
</feature>
<evidence type="ECO:0000256" key="5">
    <source>
        <dbReference type="SAM" id="MobiDB-lite"/>
    </source>
</evidence>
<evidence type="ECO:0000256" key="1">
    <source>
        <dbReference type="ARBA" id="ARBA00023015"/>
    </source>
</evidence>
<dbReference type="InterPro" id="IPR036271">
    <property type="entry name" value="Tet_transcr_reg_TetR-rel_C_sf"/>
</dbReference>
<proteinExistence type="predicted"/>
<dbReference type="PANTHER" id="PTHR30055">
    <property type="entry name" value="HTH-TYPE TRANSCRIPTIONAL REGULATOR RUTR"/>
    <property type="match status" value="1"/>
</dbReference>
<protein>
    <recommendedName>
        <fullName evidence="6">HTH tetR-type domain-containing protein</fullName>
    </recommendedName>
</protein>
<feature type="compositionally biased region" description="Gly residues" evidence="5">
    <location>
        <begin position="22"/>
        <end position="36"/>
    </location>
</feature>
<evidence type="ECO:0000256" key="2">
    <source>
        <dbReference type="ARBA" id="ARBA00023125"/>
    </source>
</evidence>
<dbReference type="Gene3D" id="1.10.10.60">
    <property type="entry name" value="Homeodomain-like"/>
    <property type="match status" value="1"/>
</dbReference>
<dbReference type="Proteomes" id="UP001501358">
    <property type="component" value="Unassembled WGS sequence"/>
</dbReference>
<keyword evidence="8" id="KW-1185">Reference proteome</keyword>
<dbReference type="Pfam" id="PF16859">
    <property type="entry name" value="TetR_C_11"/>
    <property type="match status" value="1"/>
</dbReference>
<reference evidence="7 8" key="1">
    <citation type="journal article" date="2019" name="Int. J. Syst. Evol. Microbiol.">
        <title>The Global Catalogue of Microorganisms (GCM) 10K type strain sequencing project: providing services to taxonomists for standard genome sequencing and annotation.</title>
        <authorList>
            <consortium name="The Broad Institute Genomics Platform"/>
            <consortium name="The Broad Institute Genome Sequencing Center for Infectious Disease"/>
            <person name="Wu L."/>
            <person name="Ma J."/>
        </authorList>
    </citation>
    <scope>NUCLEOTIDE SEQUENCE [LARGE SCALE GENOMIC DNA]</scope>
    <source>
        <strain evidence="7 8">JCM 6307</strain>
    </source>
</reference>
<dbReference type="SUPFAM" id="SSF48498">
    <property type="entry name" value="Tetracyclin repressor-like, C-terminal domain"/>
    <property type="match status" value="1"/>
</dbReference>
<comment type="caution">
    <text evidence="7">The sequence shown here is derived from an EMBL/GenBank/DDBJ whole genome shotgun (WGS) entry which is preliminary data.</text>
</comment>
<dbReference type="PANTHER" id="PTHR30055:SF148">
    <property type="entry name" value="TETR-FAMILY TRANSCRIPTIONAL REGULATOR"/>
    <property type="match status" value="1"/>
</dbReference>
<dbReference type="Gene3D" id="1.10.357.10">
    <property type="entry name" value="Tetracycline Repressor, domain 2"/>
    <property type="match status" value="1"/>
</dbReference>
<organism evidence="7 8">
    <name type="scientific">Streptomyces thermolineatus</name>
    <dbReference type="NCBI Taxonomy" id="44033"/>
    <lineage>
        <taxon>Bacteria</taxon>
        <taxon>Bacillati</taxon>
        <taxon>Actinomycetota</taxon>
        <taxon>Actinomycetes</taxon>
        <taxon>Kitasatosporales</taxon>
        <taxon>Streptomycetaceae</taxon>
        <taxon>Streptomyces</taxon>
    </lineage>
</organism>
<dbReference type="SUPFAM" id="SSF46689">
    <property type="entry name" value="Homeodomain-like"/>
    <property type="match status" value="1"/>
</dbReference>
<evidence type="ECO:0000313" key="7">
    <source>
        <dbReference type="EMBL" id="GAA2511348.1"/>
    </source>
</evidence>
<dbReference type="EMBL" id="BAAATA010000057">
    <property type="protein sequence ID" value="GAA2511348.1"/>
    <property type="molecule type" value="Genomic_DNA"/>
</dbReference>
<evidence type="ECO:0000256" key="3">
    <source>
        <dbReference type="ARBA" id="ARBA00023163"/>
    </source>
</evidence>
<dbReference type="PROSITE" id="PS50977">
    <property type="entry name" value="HTH_TETR_2"/>
    <property type="match status" value="1"/>
</dbReference>
<sequence>MREAVDRAGGADGAGDRDVTGPGNGNGNGGGGGGGARRGRPRDASVERTVVEAVLRLIEEGVSVDGLSIERIARTAGVGKATIYRRWSGRDPLLLDVMRSLDDPPPPPAGHSVRDDLVALLEFIRRRGLAKRGSAVMRTAAAQFQSRPDLWDQYHEVMVRNRREALQRILRRGTETGEVRRDVDLDLLTDLFAGPMLSRTMLHRWTPLEEGLSERIVDTVLEGVRPRE</sequence>
<evidence type="ECO:0000259" key="6">
    <source>
        <dbReference type="PROSITE" id="PS50977"/>
    </source>
</evidence>
<keyword evidence="3" id="KW-0804">Transcription</keyword>
<feature type="domain" description="HTH tetR-type" evidence="6">
    <location>
        <begin position="44"/>
        <end position="105"/>
    </location>
</feature>